<name>A0A084VNP0_ANOSI</name>
<dbReference type="Proteomes" id="UP000030765">
    <property type="component" value="Unassembled WGS sequence"/>
</dbReference>
<evidence type="ECO:0000313" key="4">
    <source>
        <dbReference type="Proteomes" id="UP000030765"/>
    </source>
</evidence>
<dbReference type="AlphaFoldDB" id="A0A084VNP0"/>
<reference evidence="2 4" key="1">
    <citation type="journal article" date="2014" name="BMC Genomics">
        <title>Genome sequence of Anopheles sinensis provides insight into genetics basis of mosquito competence for malaria parasites.</title>
        <authorList>
            <person name="Zhou D."/>
            <person name="Zhang D."/>
            <person name="Ding G."/>
            <person name="Shi L."/>
            <person name="Hou Q."/>
            <person name="Ye Y."/>
            <person name="Xu Y."/>
            <person name="Zhou H."/>
            <person name="Xiong C."/>
            <person name="Li S."/>
            <person name="Yu J."/>
            <person name="Hong S."/>
            <person name="Yu X."/>
            <person name="Zou P."/>
            <person name="Chen C."/>
            <person name="Chang X."/>
            <person name="Wang W."/>
            <person name="Lv Y."/>
            <person name="Sun Y."/>
            <person name="Ma L."/>
            <person name="Shen B."/>
            <person name="Zhu C."/>
        </authorList>
    </citation>
    <scope>NUCLEOTIDE SEQUENCE [LARGE SCALE GENOMIC DNA]</scope>
</reference>
<dbReference type="STRING" id="74873.A0A084VNP0"/>
<dbReference type="EnsemblMetazoa" id="ASIC007033-RA">
    <property type="protein sequence ID" value="ASIC007033-PA"/>
    <property type="gene ID" value="ASIC007033"/>
</dbReference>
<sequence>MVLPCRYEDRIHYPVNGTALHSAREFSTSILGALRINMTSPLPLLRSFSTENQNRDWSKRFSLRIKQKSSNDGKLVSLGRKGEQKYTHHRLRTT</sequence>
<dbReference type="EMBL" id="KE524989">
    <property type="protein sequence ID" value="KFB39584.1"/>
    <property type="molecule type" value="Genomic_DNA"/>
</dbReference>
<dbReference type="EMBL" id="ATLV01014798">
    <property type="status" value="NOT_ANNOTATED_CDS"/>
    <property type="molecule type" value="Genomic_DNA"/>
</dbReference>
<proteinExistence type="predicted"/>
<evidence type="ECO:0000256" key="1">
    <source>
        <dbReference type="SAM" id="MobiDB-lite"/>
    </source>
</evidence>
<dbReference type="OrthoDB" id="7766426at2759"/>
<accession>A0A084VNP0</accession>
<protein>
    <submittedName>
        <fullName evidence="2">AGAP013498-PA-like protein</fullName>
    </submittedName>
</protein>
<keyword evidence="4" id="KW-1185">Reference proteome</keyword>
<feature type="region of interest" description="Disordered" evidence="1">
    <location>
        <begin position="72"/>
        <end position="94"/>
    </location>
</feature>
<dbReference type="VEuPathDB" id="VectorBase:ASIC007033"/>
<organism evidence="2">
    <name type="scientific">Anopheles sinensis</name>
    <name type="common">Mosquito</name>
    <dbReference type="NCBI Taxonomy" id="74873"/>
    <lineage>
        <taxon>Eukaryota</taxon>
        <taxon>Metazoa</taxon>
        <taxon>Ecdysozoa</taxon>
        <taxon>Arthropoda</taxon>
        <taxon>Hexapoda</taxon>
        <taxon>Insecta</taxon>
        <taxon>Pterygota</taxon>
        <taxon>Neoptera</taxon>
        <taxon>Endopterygota</taxon>
        <taxon>Diptera</taxon>
        <taxon>Nematocera</taxon>
        <taxon>Culicoidea</taxon>
        <taxon>Culicidae</taxon>
        <taxon>Anophelinae</taxon>
        <taxon>Anopheles</taxon>
    </lineage>
</organism>
<evidence type="ECO:0000313" key="3">
    <source>
        <dbReference type="EnsemblMetazoa" id="ASIC007033-PA"/>
    </source>
</evidence>
<evidence type="ECO:0000313" key="2">
    <source>
        <dbReference type="EMBL" id="KFB39584.1"/>
    </source>
</evidence>
<gene>
    <name evidence="2" type="ORF">ZHAS_00007033</name>
</gene>
<reference evidence="3" key="2">
    <citation type="submission" date="2020-05" db="UniProtKB">
        <authorList>
            <consortium name="EnsemblMetazoa"/>
        </authorList>
    </citation>
    <scope>IDENTIFICATION</scope>
</reference>